<keyword evidence="2" id="KW-0808">Transferase</keyword>
<dbReference type="PROSITE" id="PS51186">
    <property type="entry name" value="GNAT"/>
    <property type="match status" value="1"/>
</dbReference>
<feature type="domain" description="N-acetyltransferase" evidence="1">
    <location>
        <begin position="17"/>
        <end position="180"/>
    </location>
</feature>
<accession>A0A0W0YZI6</accession>
<dbReference type="PANTHER" id="PTHR43415">
    <property type="entry name" value="SPERMIDINE N(1)-ACETYLTRANSFERASE"/>
    <property type="match status" value="1"/>
</dbReference>
<keyword evidence="3" id="KW-1185">Reference proteome</keyword>
<gene>
    <name evidence="2" type="ORF">Lspi_1853</name>
</gene>
<dbReference type="Gene3D" id="3.40.630.30">
    <property type="match status" value="1"/>
</dbReference>
<protein>
    <submittedName>
        <fullName evidence="2">Putative N-acetyltransferase</fullName>
    </submittedName>
</protein>
<sequence>MSITNLLYNTVMPDNLITLRSPAQEDSENYFKWINDRELVLLNGNYKPVLKKDHEQWFMRTMLNDENKTFSIIANKDNKLIGTCSLRNINPAHKNAELQIRIGDRNYHGRGYGSEAVSKLVDFGFHQLHLKRIYLHVFCHNVRAIKAYQKTNFQIEGIQKKAALINNEFVDVVLMARINENNLF</sequence>
<dbReference type="OrthoDB" id="9801656at2"/>
<evidence type="ECO:0000313" key="2">
    <source>
        <dbReference type="EMBL" id="KTD62003.1"/>
    </source>
</evidence>
<comment type="caution">
    <text evidence="2">The sequence shown here is derived from an EMBL/GenBank/DDBJ whole genome shotgun (WGS) entry which is preliminary data.</text>
</comment>
<dbReference type="RefSeq" id="WP_058483775.1">
    <property type="nucleotide sequence ID" value="NZ_CAAAII010000008.1"/>
</dbReference>
<dbReference type="STRING" id="452.Lspi_1853"/>
<organism evidence="2 3">
    <name type="scientific">Legionella spiritensis</name>
    <dbReference type="NCBI Taxonomy" id="452"/>
    <lineage>
        <taxon>Bacteria</taxon>
        <taxon>Pseudomonadati</taxon>
        <taxon>Pseudomonadota</taxon>
        <taxon>Gammaproteobacteria</taxon>
        <taxon>Legionellales</taxon>
        <taxon>Legionellaceae</taxon>
        <taxon>Legionella</taxon>
    </lineage>
</organism>
<evidence type="ECO:0000313" key="3">
    <source>
        <dbReference type="Proteomes" id="UP000054877"/>
    </source>
</evidence>
<name>A0A0W0YZI6_LEGSP</name>
<dbReference type="GO" id="GO:0016747">
    <property type="term" value="F:acyltransferase activity, transferring groups other than amino-acyl groups"/>
    <property type="evidence" value="ECO:0007669"/>
    <property type="project" value="InterPro"/>
</dbReference>
<dbReference type="Pfam" id="PF13302">
    <property type="entry name" value="Acetyltransf_3"/>
    <property type="match status" value="1"/>
</dbReference>
<dbReference type="SUPFAM" id="SSF55729">
    <property type="entry name" value="Acyl-CoA N-acyltransferases (Nat)"/>
    <property type="match status" value="1"/>
</dbReference>
<dbReference type="Proteomes" id="UP000054877">
    <property type="component" value="Unassembled WGS sequence"/>
</dbReference>
<reference evidence="2 3" key="1">
    <citation type="submission" date="2015-11" db="EMBL/GenBank/DDBJ databases">
        <title>Genomic analysis of 38 Legionella species identifies large and diverse effector repertoires.</title>
        <authorList>
            <person name="Burstein D."/>
            <person name="Amaro F."/>
            <person name="Zusman T."/>
            <person name="Lifshitz Z."/>
            <person name="Cohen O."/>
            <person name="Gilbert J.A."/>
            <person name="Pupko T."/>
            <person name="Shuman H.A."/>
            <person name="Segal G."/>
        </authorList>
    </citation>
    <scope>NUCLEOTIDE SEQUENCE [LARGE SCALE GENOMIC DNA]</scope>
    <source>
        <strain evidence="2 3">Mt.St.Helens-9</strain>
    </source>
</reference>
<dbReference type="PATRIC" id="fig|452.5.peg.2036"/>
<dbReference type="AlphaFoldDB" id="A0A0W0YZI6"/>
<proteinExistence type="predicted"/>
<dbReference type="InterPro" id="IPR016181">
    <property type="entry name" value="Acyl_CoA_acyltransferase"/>
</dbReference>
<dbReference type="CDD" id="cd04301">
    <property type="entry name" value="NAT_SF"/>
    <property type="match status" value="1"/>
</dbReference>
<dbReference type="InterPro" id="IPR000182">
    <property type="entry name" value="GNAT_dom"/>
</dbReference>
<dbReference type="PANTHER" id="PTHR43415:SF3">
    <property type="entry name" value="GNAT-FAMILY ACETYLTRANSFERASE"/>
    <property type="match status" value="1"/>
</dbReference>
<dbReference type="EMBL" id="LNYX01000030">
    <property type="protein sequence ID" value="KTD62003.1"/>
    <property type="molecule type" value="Genomic_DNA"/>
</dbReference>
<evidence type="ECO:0000259" key="1">
    <source>
        <dbReference type="PROSITE" id="PS51186"/>
    </source>
</evidence>